<dbReference type="EMBL" id="KN825097">
    <property type="protein sequence ID" value="KIK94580.1"/>
    <property type="molecule type" value="Genomic_DNA"/>
</dbReference>
<keyword evidence="3" id="KW-1185">Reference proteome</keyword>
<protein>
    <submittedName>
        <fullName evidence="2">Uncharacterized protein</fullName>
    </submittedName>
</protein>
<organism evidence="2 3">
    <name type="scientific">Paxillus rubicundulus Ve08.2h10</name>
    <dbReference type="NCBI Taxonomy" id="930991"/>
    <lineage>
        <taxon>Eukaryota</taxon>
        <taxon>Fungi</taxon>
        <taxon>Dikarya</taxon>
        <taxon>Basidiomycota</taxon>
        <taxon>Agaricomycotina</taxon>
        <taxon>Agaricomycetes</taxon>
        <taxon>Agaricomycetidae</taxon>
        <taxon>Boletales</taxon>
        <taxon>Paxilineae</taxon>
        <taxon>Paxillaceae</taxon>
        <taxon>Paxillus</taxon>
    </lineage>
</organism>
<feature type="compositionally biased region" description="Basic and acidic residues" evidence="1">
    <location>
        <begin position="1"/>
        <end position="16"/>
    </location>
</feature>
<dbReference type="HOGENOM" id="CLU_2469762_0_0_1"/>
<feature type="region of interest" description="Disordered" evidence="1">
    <location>
        <begin position="61"/>
        <end position="88"/>
    </location>
</feature>
<evidence type="ECO:0000256" key="1">
    <source>
        <dbReference type="SAM" id="MobiDB-lite"/>
    </source>
</evidence>
<reference evidence="2 3" key="1">
    <citation type="submission" date="2014-04" db="EMBL/GenBank/DDBJ databases">
        <authorList>
            <consortium name="DOE Joint Genome Institute"/>
            <person name="Kuo A."/>
            <person name="Kohler A."/>
            <person name="Jargeat P."/>
            <person name="Nagy L.G."/>
            <person name="Floudas D."/>
            <person name="Copeland A."/>
            <person name="Barry K.W."/>
            <person name="Cichocki N."/>
            <person name="Veneault-Fourrey C."/>
            <person name="LaButti K."/>
            <person name="Lindquist E.A."/>
            <person name="Lipzen A."/>
            <person name="Lundell T."/>
            <person name="Morin E."/>
            <person name="Murat C."/>
            <person name="Sun H."/>
            <person name="Tunlid A."/>
            <person name="Henrissat B."/>
            <person name="Grigoriev I.V."/>
            <person name="Hibbett D.S."/>
            <person name="Martin F."/>
            <person name="Nordberg H.P."/>
            <person name="Cantor M.N."/>
            <person name="Hua S.X."/>
        </authorList>
    </citation>
    <scope>NUCLEOTIDE SEQUENCE [LARGE SCALE GENOMIC DNA]</scope>
    <source>
        <strain evidence="2 3">Ve08.2h10</strain>
    </source>
</reference>
<evidence type="ECO:0000313" key="3">
    <source>
        <dbReference type="Proteomes" id="UP000054538"/>
    </source>
</evidence>
<dbReference type="InParanoid" id="A0A0D0E837"/>
<evidence type="ECO:0000313" key="2">
    <source>
        <dbReference type="EMBL" id="KIK94580.1"/>
    </source>
</evidence>
<gene>
    <name evidence="2" type="ORF">PAXRUDRAFT_827860</name>
</gene>
<reference evidence="3" key="2">
    <citation type="submission" date="2015-01" db="EMBL/GenBank/DDBJ databases">
        <title>Evolutionary Origins and Diversification of the Mycorrhizal Mutualists.</title>
        <authorList>
            <consortium name="DOE Joint Genome Institute"/>
            <consortium name="Mycorrhizal Genomics Consortium"/>
            <person name="Kohler A."/>
            <person name="Kuo A."/>
            <person name="Nagy L.G."/>
            <person name="Floudas D."/>
            <person name="Copeland A."/>
            <person name="Barry K.W."/>
            <person name="Cichocki N."/>
            <person name="Veneault-Fourrey C."/>
            <person name="LaButti K."/>
            <person name="Lindquist E.A."/>
            <person name="Lipzen A."/>
            <person name="Lundell T."/>
            <person name="Morin E."/>
            <person name="Murat C."/>
            <person name="Riley R."/>
            <person name="Ohm R."/>
            <person name="Sun H."/>
            <person name="Tunlid A."/>
            <person name="Henrissat B."/>
            <person name="Grigoriev I.V."/>
            <person name="Hibbett D.S."/>
            <person name="Martin F."/>
        </authorList>
    </citation>
    <scope>NUCLEOTIDE SEQUENCE [LARGE SCALE GENOMIC DNA]</scope>
    <source>
        <strain evidence="3">Ve08.2h10</strain>
    </source>
</reference>
<accession>A0A0D0E837</accession>
<dbReference type="AlphaFoldDB" id="A0A0D0E837"/>
<sequence length="88" mass="9557">MPPSKKLSEYRDRGDDPCASGTNGKYPEQRRVVPPQTSRMDSGCHSVLHRKCRIIVFAHSTNQPNGIKASPSGDADDRGAGARVSDFS</sequence>
<name>A0A0D0E837_9AGAM</name>
<dbReference type="Proteomes" id="UP000054538">
    <property type="component" value="Unassembled WGS sequence"/>
</dbReference>
<feature type="region of interest" description="Disordered" evidence="1">
    <location>
        <begin position="1"/>
        <end position="43"/>
    </location>
</feature>
<proteinExistence type="predicted"/>